<dbReference type="GeneTree" id="ENSGT01150000287264"/>
<sequence length="156" mass="17538">PDAPCFLLISSTGNGSAQSIKPLKDKMQVHADQTVTLSCKYSGNSYGDFLHWYRQYRGSRPEFLLMISASDQKHVIHATPKFERLDAEVNVTDNKVDLIISSTAVSDSALYYCALKQRAEWSSSSEQEFPVVVSHNCSHFREIHTNTQISIRALRA</sequence>
<keyword evidence="5" id="KW-0391">Immunity</keyword>
<keyword evidence="8" id="KW-1185">Reference proteome</keyword>
<keyword evidence="1" id="KW-0732">Signal</keyword>
<evidence type="ECO:0000256" key="5">
    <source>
        <dbReference type="ARBA" id="ARBA00043266"/>
    </source>
</evidence>
<keyword evidence="4" id="KW-0393">Immunoglobulin domain</keyword>
<dbReference type="GO" id="GO:0002250">
    <property type="term" value="P:adaptive immune response"/>
    <property type="evidence" value="ECO:0007669"/>
    <property type="project" value="UniProtKB-KW"/>
</dbReference>
<dbReference type="Proteomes" id="UP000018467">
    <property type="component" value="Unassembled WGS sequence"/>
</dbReference>
<name>A0A3B1JZZ7_ASTMX</name>
<dbReference type="InterPro" id="IPR036179">
    <property type="entry name" value="Ig-like_dom_sf"/>
</dbReference>
<dbReference type="GO" id="GO:0042101">
    <property type="term" value="C:T cell receptor complex"/>
    <property type="evidence" value="ECO:0007669"/>
    <property type="project" value="UniProtKB-KW"/>
</dbReference>
<dbReference type="InterPro" id="IPR013783">
    <property type="entry name" value="Ig-like_fold"/>
</dbReference>
<evidence type="ECO:0000256" key="3">
    <source>
        <dbReference type="ARBA" id="ARBA00023170"/>
    </source>
</evidence>
<evidence type="ECO:0000259" key="6">
    <source>
        <dbReference type="PROSITE" id="PS50835"/>
    </source>
</evidence>
<evidence type="ECO:0000256" key="2">
    <source>
        <dbReference type="ARBA" id="ARBA00023130"/>
    </source>
</evidence>
<reference evidence="7" key="4">
    <citation type="submission" date="2025-09" db="UniProtKB">
        <authorList>
            <consortium name="Ensembl"/>
        </authorList>
    </citation>
    <scope>IDENTIFICATION</scope>
</reference>
<dbReference type="SMART" id="SM00409">
    <property type="entry name" value="IG"/>
    <property type="match status" value="1"/>
</dbReference>
<accession>A0A3B1JZZ7</accession>
<dbReference type="PROSITE" id="PS50835">
    <property type="entry name" value="IG_LIKE"/>
    <property type="match status" value="1"/>
</dbReference>
<dbReference type="Ensembl" id="ENSAMXT00000048464.1">
    <property type="protein sequence ID" value="ENSAMXP00000047858.1"/>
    <property type="gene ID" value="ENSAMXG00000038505.1"/>
</dbReference>
<protein>
    <recommendedName>
        <fullName evidence="6">Ig-like domain-containing protein</fullName>
    </recommendedName>
</protein>
<dbReference type="InterPro" id="IPR007110">
    <property type="entry name" value="Ig-like_dom"/>
</dbReference>
<proteinExistence type="predicted"/>
<dbReference type="Bgee" id="ENSAMXG00000038505">
    <property type="expression patterns" value="Expressed in testis"/>
</dbReference>
<dbReference type="STRING" id="7994.ENSAMXP00000047858"/>
<dbReference type="AlphaFoldDB" id="A0A3B1JZZ7"/>
<reference evidence="8" key="1">
    <citation type="submission" date="2013-03" db="EMBL/GenBank/DDBJ databases">
        <authorList>
            <person name="Jeffery W."/>
            <person name="Warren W."/>
            <person name="Wilson R.K."/>
        </authorList>
    </citation>
    <scope>NUCLEOTIDE SEQUENCE</scope>
    <source>
        <strain evidence="8">female</strain>
    </source>
</reference>
<feature type="domain" description="Ig-like" evidence="6">
    <location>
        <begin position="4"/>
        <end position="130"/>
    </location>
</feature>
<organism evidence="7 8">
    <name type="scientific">Astyanax mexicanus</name>
    <name type="common">Blind cave fish</name>
    <name type="synonym">Astyanax fasciatus mexicanus</name>
    <dbReference type="NCBI Taxonomy" id="7994"/>
    <lineage>
        <taxon>Eukaryota</taxon>
        <taxon>Metazoa</taxon>
        <taxon>Chordata</taxon>
        <taxon>Craniata</taxon>
        <taxon>Vertebrata</taxon>
        <taxon>Euteleostomi</taxon>
        <taxon>Actinopterygii</taxon>
        <taxon>Neopterygii</taxon>
        <taxon>Teleostei</taxon>
        <taxon>Ostariophysi</taxon>
        <taxon>Characiformes</taxon>
        <taxon>Characoidei</taxon>
        <taxon>Acestrorhamphidae</taxon>
        <taxon>Acestrorhamphinae</taxon>
        <taxon>Astyanax</taxon>
    </lineage>
</organism>
<dbReference type="Pfam" id="PF07686">
    <property type="entry name" value="V-set"/>
    <property type="match status" value="1"/>
</dbReference>
<keyword evidence="3" id="KW-0675">Receptor</keyword>
<reference evidence="7" key="3">
    <citation type="submission" date="2025-08" db="UniProtKB">
        <authorList>
            <consortium name="Ensembl"/>
        </authorList>
    </citation>
    <scope>IDENTIFICATION</scope>
</reference>
<dbReference type="PANTHER" id="PTHR19367:SF18">
    <property type="entry name" value="T CELL RECEPTOR ALPHA VARIABLE 16"/>
    <property type="match status" value="1"/>
</dbReference>
<dbReference type="InterPro" id="IPR003599">
    <property type="entry name" value="Ig_sub"/>
</dbReference>
<dbReference type="SMART" id="SM00406">
    <property type="entry name" value="IGv"/>
    <property type="match status" value="1"/>
</dbReference>
<evidence type="ECO:0000256" key="4">
    <source>
        <dbReference type="ARBA" id="ARBA00023319"/>
    </source>
</evidence>
<dbReference type="Gene3D" id="2.60.40.10">
    <property type="entry name" value="Immunoglobulins"/>
    <property type="match status" value="1"/>
</dbReference>
<dbReference type="InterPro" id="IPR013106">
    <property type="entry name" value="Ig_V-set"/>
</dbReference>
<dbReference type="PANTHER" id="PTHR19367">
    <property type="entry name" value="T-CELL RECEPTOR ALPHA CHAIN V REGION"/>
    <property type="match status" value="1"/>
</dbReference>
<evidence type="ECO:0000313" key="8">
    <source>
        <dbReference type="Proteomes" id="UP000018467"/>
    </source>
</evidence>
<reference evidence="8" key="2">
    <citation type="journal article" date="2014" name="Nat. Commun.">
        <title>The cavefish genome reveals candidate genes for eye loss.</title>
        <authorList>
            <person name="McGaugh S.E."/>
            <person name="Gross J.B."/>
            <person name="Aken B."/>
            <person name="Blin M."/>
            <person name="Borowsky R."/>
            <person name="Chalopin D."/>
            <person name="Hinaux H."/>
            <person name="Jeffery W.R."/>
            <person name="Keene A."/>
            <person name="Ma L."/>
            <person name="Minx P."/>
            <person name="Murphy D."/>
            <person name="O'Quin K.E."/>
            <person name="Retaux S."/>
            <person name="Rohner N."/>
            <person name="Searle S.M."/>
            <person name="Stahl B.A."/>
            <person name="Tabin C."/>
            <person name="Volff J.N."/>
            <person name="Yoshizawa M."/>
            <person name="Warren W.C."/>
        </authorList>
    </citation>
    <scope>NUCLEOTIDE SEQUENCE [LARGE SCALE GENOMIC DNA]</scope>
    <source>
        <strain evidence="8">female</strain>
    </source>
</reference>
<dbReference type="InterPro" id="IPR051287">
    <property type="entry name" value="TCR_variable_region"/>
</dbReference>
<dbReference type="InParanoid" id="A0A3B1JZZ7"/>
<evidence type="ECO:0000256" key="1">
    <source>
        <dbReference type="ARBA" id="ARBA00022729"/>
    </source>
</evidence>
<keyword evidence="2" id="KW-1064">Adaptive immunity</keyword>
<dbReference type="SUPFAM" id="SSF48726">
    <property type="entry name" value="Immunoglobulin"/>
    <property type="match status" value="1"/>
</dbReference>
<evidence type="ECO:0000313" key="7">
    <source>
        <dbReference type="Ensembl" id="ENSAMXP00000047858.1"/>
    </source>
</evidence>
<keyword evidence="5" id="KW-1279">T cell receptor</keyword>